<protein>
    <submittedName>
        <fullName evidence="1">DUF1365 domain-containing protein</fullName>
    </submittedName>
</protein>
<reference evidence="1" key="1">
    <citation type="submission" date="2021-05" db="EMBL/GenBank/DDBJ databases">
        <authorList>
            <person name="Tanabe Y."/>
        </authorList>
    </citation>
    <scope>NUCLEOTIDE SEQUENCE</scope>
    <source>
        <strain evidence="1">BOTRYCO-1</strain>
    </source>
</reference>
<dbReference type="RefSeq" id="WP_284358335.1">
    <property type="nucleotide sequence ID" value="NZ_BPFZ01000001.1"/>
</dbReference>
<dbReference type="Proteomes" id="UP001161064">
    <property type="component" value="Unassembled WGS sequence"/>
</dbReference>
<dbReference type="Pfam" id="PF07103">
    <property type="entry name" value="DUF1365"/>
    <property type="match status" value="1"/>
</dbReference>
<name>A0ABQ4PT09_9PROT</name>
<evidence type="ECO:0000313" key="1">
    <source>
        <dbReference type="EMBL" id="GIU65868.1"/>
    </source>
</evidence>
<organism evidence="1 2">
    <name type="scientific">Candidatus Phycosocius spiralis</name>
    <dbReference type="NCBI Taxonomy" id="2815099"/>
    <lineage>
        <taxon>Bacteria</taxon>
        <taxon>Pseudomonadati</taxon>
        <taxon>Pseudomonadota</taxon>
        <taxon>Alphaproteobacteria</taxon>
        <taxon>Caulobacterales</taxon>
        <taxon>Caulobacterales incertae sedis</taxon>
        <taxon>Candidatus Phycosocius</taxon>
    </lineage>
</organism>
<evidence type="ECO:0000313" key="2">
    <source>
        <dbReference type="Proteomes" id="UP001161064"/>
    </source>
</evidence>
<keyword evidence="2" id="KW-1185">Reference proteome</keyword>
<dbReference type="PANTHER" id="PTHR33973">
    <property type="entry name" value="OS07G0153300 PROTEIN"/>
    <property type="match status" value="1"/>
</dbReference>
<dbReference type="EMBL" id="BPFZ01000001">
    <property type="protein sequence ID" value="GIU65868.1"/>
    <property type="molecule type" value="Genomic_DNA"/>
</dbReference>
<accession>A0ABQ4PT09</accession>
<sequence>MKHSRGLGLMRGRTLHVRFLPFEHRLSYDLYQLLVDVDRLDHQFKHLRWLAYNRFAPLSFYDKDHGDRDGAPLRPWVEAKLKEAHIPYDGGPIELLTFPRVLGFVFNPVSVFMAYQRGGDLAGVIYEVNNTFGETHAYVAPGVEAPTQRHEADKVFHVSPFFDVSGRYAFALHRTSETFSLVIEKMAAATRDHLATLKLRREELTDQNLKRAFFSIPFMTVKVMVGIHWEALKLLLKGARYYQKPLPPHPTSFARLSRIPSPHE</sequence>
<proteinExistence type="predicted"/>
<comment type="caution">
    <text evidence="1">The sequence shown here is derived from an EMBL/GenBank/DDBJ whole genome shotgun (WGS) entry which is preliminary data.</text>
</comment>
<dbReference type="InterPro" id="IPR010775">
    <property type="entry name" value="DUF1365"/>
</dbReference>
<gene>
    <name evidence="1" type="ORF">PsB1_0022</name>
</gene>
<reference evidence="1" key="2">
    <citation type="journal article" date="2023" name="ISME Commun">
        <title>Characterization of a bloom-associated alphaproteobacterial lineage, 'Candidatus Phycosocius': insights into freshwater algal-bacterial interactions.</title>
        <authorList>
            <person name="Tanabe Y."/>
            <person name="Yamaguchi H."/>
            <person name="Yoshida M."/>
            <person name="Kai A."/>
            <person name="Okazaki Y."/>
        </authorList>
    </citation>
    <scope>NUCLEOTIDE SEQUENCE</scope>
    <source>
        <strain evidence="1">BOTRYCO-1</strain>
    </source>
</reference>
<dbReference type="PANTHER" id="PTHR33973:SF4">
    <property type="entry name" value="OS07G0153300 PROTEIN"/>
    <property type="match status" value="1"/>
</dbReference>